<dbReference type="GO" id="GO:0030435">
    <property type="term" value="P:sporulation resulting in formation of a cellular spore"/>
    <property type="evidence" value="ECO:0007669"/>
    <property type="project" value="UniProtKB-KW"/>
</dbReference>
<protein>
    <submittedName>
        <fullName evidence="5">DNA-binding domain of Mlu1-box binding protein MBP1</fullName>
    </submittedName>
</protein>
<accession>A0A6G1HCM5</accession>
<dbReference type="SUPFAM" id="SSF54616">
    <property type="entry name" value="DNA-binding domain of Mlu1-box binding protein MBP1"/>
    <property type="match status" value="1"/>
</dbReference>
<dbReference type="GO" id="GO:1990862">
    <property type="term" value="C:nuclear membrane complex Bqt3-Bqt4"/>
    <property type="evidence" value="ECO:0007669"/>
    <property type="project" value="InterPro"/>
</dbReference>
<dbReference type="EMBL" id="ML977141">
    <property type="protein sequence ID" value="KAF1990769.1"/>
    <property type="molecule type" value="Genomic_DNA"/>
</dbReference>
<dbReference type="SMART" id="SM01252">
    <property type="entry name" value="KilA-N"/>
    <property type="match status" value="1"/>
</dbReference>
<proteinExistence type="predicted"/>
<dbReference type="GO" id="GO:0070197">
    <property type="term" value="P:meiotic attachment of telomere to nuclear envelope"/>
    <property type="evidence" value="ECO:0007669"/>
    <property type="project" value="InterPro"/>
</dbReference>
<sequence>MVQKRTLPDAHNPLLEPEHTPVLEILVERRRLGQTDLAVRPGQQGLTSATKPENLGIFDYAHLRAPLPKDLKGSGIFSLQKNQSYPESYFLMRRSSDGFISATGMFKAAFPWASAEQETAERKHHKSLPTAGSEEVAGNVWISPEHALTLAEEYHMRPWIVALLDPEPIEKGTKDKDKGDIATPPKFIVPNNGELLVPMAGTASTRKRRDLRSASPAKLNPPTTGTPGRKIASPRKPRATKGKAAAAAAAAKAESVASASSAMQDAIDMENGTPAPTDPETEVTPTREKLDGETVRVSVDEEVQQNGDVETTHTTVSVEMPTNHADLPLPESTEQMIETARKMVEQARENNGASGSRSLKRKADDIEDEDDEGESSQVVQVKKLKTAESVARRETVRTRATVGLLAAVAIGSVFYSFF</sequence>
<dbReference type="GO" id="GO:0003677">
    <property type="term" value="F:DNA binding"/>
    <property type="evidence" value="ECO:0007669"/>
    <property type="project" value="UniProtKB-KW"/>
</dbReference>
<dbReference type="FunFam" id="3.10.260.10:FF:000002">
    <property type="entry name" value="APSES transcription factor, putative"/>
    <property type="match status" value="1"/>
</dbReference>
<evidence type="ECO:0000256" key="3">
    <source>
        <dbReference type="SAM" id="MobiDB-lite"/>
    </source>
</evidence>
<dbReference type="AlphaFoldDB" id="A0A6G1HCM5"/>
<evidence type="ECO:0000256" key="1">
    <source>
        <dbReference type="ARBA" id="ARBA00022969"/>
    </source>
</evidence>
<dbReference type="InterPro" id="IPR018004">
    <property type="entry name" value="KilA/APSES_HTH"/>
</dbReference>
<evidence type="ECO:0000259" key="4">
    <source>
        <dbReference type="PROSITE" id="PS51299"/>
    </source>
</evidence>
<dbReference type="PANTHER" id="PTHR38044:SF1">
    <property type="entry name" value="BOUQUET FORMATION PROTEIN 4"/>
    <property type="match status" value="1"/>
</dbReference>
<dbReference type="InterPro" id="IPR003163">
    <property type="entry name" value="Tscrpt_reg_HTH_APSES-type"/>
</dbReference>
<feature type="compositionally biased region" description="Basic and acidic residues" evidence="3">
    <location>
        <begin position="171"/>
        <end position="180"/>
    </location>
</feature>
<dbReference type="InterPro" id="IPR036887">
    <property type="entry name" value="HTH_APSES_sf"/>
</dbReference>
<feature type="region of interest" description="Disordered" evidence="3">
    <location>
        <begin position="345"/>
        <end position="380"/>
    </location>
</feature>
<keyword evidence="5" id="KW-0238">DNA-binding</keyword>
<gene>
    <name evidence="5" type="ORF">K402DRAFT_410205</name>
</gene>
<reference evidence="5" key="1">
    <citation type="journal article" date="2020" name="Stud. Mycol.">
        <title>101 Dothideomycetes genomes: a test case for predicting lifestyles and emergence of pathogens.</title>
        <authorList>
            <person name="Haridas S."/>
            <person name="Albert R."/>
            <person name="Binder M."/>
            <person name="Bloem J."/>
            <person name="Labutti K."/>
            <person name="Salamov A."/>
            <person name="Andreopoulos B."/>
            <person name="Baker S."/>
            <person name="Barry K."/>
            <person name="Bills G."/>
            <person name="Bluhm B."/>
            <person name="Cannon C."/>
            <person name="Castanera R."/>
            <person name="Culley D."/>
            <person name="Daum C."/>
            <person name="Ezra D."/>
            <person name="Gonzalez J."/>
            <person name="Henrissat B."/>
            <person name="Kuo A."/>
            <person name="Liang C."/>
            <person name="Lipzen A."/>
            <person name="Lutzoni F."/>
            <person name="Magnuson J."/>
            <person name="Mondo S."/>
            <person name="Nolan M."/>
            <person name="Ohm R."/>
            <person name="Pangilinan J."/>
            <person name="Park H.-J."/>
            <person name="Ramirez L."/>
            <person name="Alfaro M."/>
            <person name="Sun H."/>
            <person name="Tritt A."/>
            <person name="Yoshinaga Y."/>
            <person name="Zwiers L.-H."/>
            <person name="Turgeon B."/>
            <person name="Goodwin S."/>
            <person name="Spatafora J."/>
            <person name="Crous P."/>
            <person name="Grigoriev I."/>
        </authorList>
    </citation>
    <scope>NUCLEOTIDE SEQUENCE</scope>
    <source>
        <strain evidence="5">CBS 113979</strain>
    </source>
</reference>
<name>A0A6G1HCM5_9PEZI</name>
<feature type="domain" description="HTH APSES-type" evidence="4">
    <location>
        <begin position="66"/>
        <end position="176"/>
    </location>
</feature>
<keyword evidence="6" id="KW-1185">Reference proteome</keyword>
<keyword evidence="2" id="KW-0183">Conidiation</keyword>
<dbReference type="GO" id="GO:0044820">
    <property type="term" value="P:mitotic telomere tethering at nuclear periphery"/>
    <property type="evidence" value="ECO:0007669"/>
    <property type="project" value="TreeGrafter"/>
</dbReference>
<dbReference type="Proteomes" id="UP000800041">
    <property type="component" value="Unassembled WGS sequence"/>
</dbReference>
<organism evidence="5 6">
    <name type="scientific">Aulographum hederae CBS 113979</name>
    <dbReference type="NCBI Taxonomy" id="1176131"/>
    <lineage>
        <taxon>Eukaryota</taxon>
        <taxon>Fungi</taxon>
        <taxon>Dikarya</taxon>
        <taxon>Ascomycota</taxon>
        <taxon>Pezizomycotina</taxon>
        <taxon>Dothideomycetes</taxon>
        <taxon>Pleosporomycetidae</taxon>
        <taxon>Aulographales</taxon>
        <taxon>Aulographaceae</taxon>
    </lineage>
</organism>
<dbReference type="OrthoDB" id="5346159at2759"/>
<evidence type="ECO:0000313" key="5">
    <source>
        <dbReference type="EMBL" id="KAF1990769.1"/>
    </source>
</evidence>
<evidence type="ECO:0000313" key="6">
    <source>
        <dbReference type="Proteomes" id="UP000800041"/>
    </source>
</evidence>
<dbReference type="Gene3D" id="3.10.260.10">
    <property type="entry name" value="Transcription regulator HTH, APSES-type DNA-binding domain"/>
    <property type="match status" value="1"/>
</dbReference>
<keyword evidence="1" id="KW-0749">Sporulation</keyword>
<evidence type="ECO:0000256" key="2">
    <source>
        <dbReference type="ARBA" id="ARBA00023321"/>
    </source>
</evidence>
<feature type="compositionally biased region" description="Acidic residues" evidence="3">
    <location>
        <begin position="365"/>
        <end position="374"/>
    </location>
</feature>
<dbReference type="GO" id="GO:0048315">
    <property type="term" value="P:conidium formation"/>
    <property type="evidence" value="ECO:0007669"/>
    <property type="project" value="UniProtKB-KW"/>
</dbReference>
<feature type="compositionally biased region" description="Basic residues" evidence="3">
    <location>
        <begin position="232"/>
        <end position="241"/>
    </location>
</feature>
<feature type="region of interest" description="Disordered" evidence="3">
    <location>
        <begin position="171"/>
        <end position="245"/>
    </location>
</feature>
<dbReference type="PANTHER" id="PTHR38044">
    <property type="entry name" value="BOUQUET FORMATION PROTEIN 4"/>
    <property type="match status" value="1"/>
</dbReference>
<dbReference type="InterPro" id="IPR037548">
    <property type="entry name" value="Bqt4"/>
</dbReference>
<feature type="region of interest" description="Disordered" evidence="3">
    <location>
        <begin position="268"/>
        <end position="293"/>
    </location>
</feature>
<dbReference type="PROSITE" id="PS51299">
    <property type="entry name" value="HTH_APSES"/>
    <property type="match status" value="1"/>
</dbReference>